<evidence type="ECO:0000313" key="3">
    <source>
        <dbReference type="Proteomes" id="UP001597497"/>
    </source>
</evidence>
<dbReference type="Gene3D" id="3.40.190.10">
    <property type="entry name" value="Periplasmic binding protein-like II"/>
    <property type="match status" value="2"/>
</dbReference>
<name>A0ABW5REX2_9BACL</name>
<dbReference type="InterPro" id="IPR050490">
    <property type="entry name" value="Bact_solute-bd_prot1"/>
</dbReference>
<evidence type="ECO:0000313" key="2">
    <source>
        <dbReference type="EMBL" id="MFD2673621.1"/>
    </source>
</evidence>
<accession>A0ABW5REX2</accession>
<reference evidence="3" key="1">
    <citation type="journal article" date="2019" name="Int. J. Syst. Evol. Microbiol.">
        <title>The Global Catalogue of Microorganisms (GCM) 10K type strain sequencing project: providing services to taxonomists for standard genome sequencing and annotation.</title>
        <authorList>
            <consortium name="The Broad Institute Genomics Platform"/>
            <consortium name="The Broad Institute Genome Sequencing Center for Infectious Disease"/>
            <person name="Wu L."/>
            <person name="Ma J."/>
        </authorList>
    </citation>
    <scope>NUCLEOTIDE SEQUENCE [LARGE SCALE GENOMIC DNA]</scope>
    <source>
        <strain evidence="3">KCTC 33676</strain>
    </source>
</reference>
<dbReference type="Pfam" id="PF01547">
    <property type="entry name" value="SBP_bac_1"/>
    <property type="match status" value="1"/>
</dbReference>
<proteinExistence type="predicted"/>
<comment type="caution">
    <text evidence="2">The sequence shown here is derived from an EMBL/GenBank/DDBJ whole genome shotgun (WGS) entry which is preliminary data.</text>
</comment>
<feature type="chain" id="PRO_5047345045" evidence="1">
    <location>
        <begin position="22"/>
        <end position="434"/>
    </location>
</feature>
<gene>
    <name evidence="2" type="ORF">ACFSUC_18890</name>
</gene>
<feature type="signal peptide" evidence="1">
    <location>
        <begin position="1"/>
        <end position="21"/>
    </location>
</feature>
<evidence type="ECO:0000256" key="1">
    <source>
        <dbReference type="SAM" id="SignalP"/>
    </source>
</evidence>
<keyword evidence="1" id="KW-0732">Signal</keyword>
<protein>
    <submittedName>
        <fullName evidence="2">ABC transporter substrate-binding protein</fullName>
    </submittedName>
</protein>
<sequence length="434" mass="49281">MKKWSAFLLVIVFMMSVLLTACGGNNNNNGANNNSSSNAGGNQADSKEEVELNIISWRTEDKAFYDEVHDMFMEEYPHIKLNVDVVQFKDYDQLLNARMATNSVDIVSGNYKQDVKNPTRSEMWLDLSGEGILDNFQEDVVQLLEFNGKQLMVPWFSLTFPTFYNTQIFEELGLDVPTTWDEFLSVSDQIQAAGIDPIVFGGKDQWPVNMIIIQLEQSLVRGPKPNFYENMRSEETKFSDPEWVSVYDHLQQLSAYFQKNAAGMAYSQAPGLFAQGKAAMMIDGSWAASSIQDANPEFEVGVFNFPGSDNKEWNQNISVKINDGWLINKNTENKEAALAYLEFFSRKDIYQKFIDFTKAFPVQADVTMDDPLATKILDLMNSHNQITNWEELNVPGATISPDKQGIPIILNDMTPEEAAEKMQKEFINSKENWE</sequence>
<dbReference type="Proteomes" id="UP001597497">
    <property type="component" value="Unassembled WGS sequence"/>
</dbReference>
<organism evidence="2 3">
    <name type="scientific">Marinicrinis sediminis</name>
    <dbReference type="NCBI Taxonomy" id="1652465"/>
    <lineage>
        <taxon>Bacteria</taxon>
        <taxon>Bacillati</taxon>
        <taxon>Bacillota</taxon>
        <taxon>Bacilli</taxon>
        <taxon>Bacillales</taxon>
        <taxon>Paenibacillaceae</taxon>
    </lineage>
</organism>
<dbReference type="RefSeq" id="WP_379931206.1">
    <property type="nucleotide sequence ID" value="NZ_JBHUMM010000045.1"/>
</dbReference>
<dbReference type="PANTHER" id="PTHR43649">
    <property type="entry name" value="ARABINOSE-BINDING PROTEIN-RELATED"/>
    <property type="match status" value="1"/>
</dbReference>
<dbReference type="PROSITE" id="PS51257">
    <property type="entry name" value="PROKAR_LIPOPROTEIN"/>
    <property type="match status" value="1"/>
</dbReference>
<dbReference type="EMBL" id="JBHUMM010000045">
    <property type="protein sequence ID" value="MFD2673621.1"/>
    <property type="molecule type" value="Genomic_DNA"/>
</dbReference>
<dbReference type="InterPro" id="IPR006059">
    <property type="entry name" value="SBP"/>
</dbReference>
<keyword evidence="3" id="KW-1185">Reference proteome</keyword>
<dbReference type="SUPFAM" id="SSF53850">
    <property type="entry name" value="Periplasmic binding protein-like II"/>
    <property type="match status" value="1"/>
</dbReference>